<evidence type="ECO:0000256" key="10">
    <source>
        <dbReference type="ARBA" id="ARBA00022801"/>
    </source>
</evidence>
<dbReference type="GO" id="GO:0006094">
    <property type="term" value="P:gluconeogenesis"/>
    <property type="evidence" value="ECO:0007669"/>
    <property type="project" value="UniProtKB-UniPathway"/>
</dbReference>
<evidence type="ECO:0000256" key="6">
    <source>
        <dbReference type="ARBA" id="ARBA00013093"/>
    </source>
</evidence>
<dbReference type="UniPathway" id="UPA00138"/>
<dbReference type="InterPro" id="IPR002803">
    <property type="entry name" value="FBPase_V"/>
</dbReference>
<comment type="cofactor">
    <cofactor evidence="2">
        <name>Mg(2+)</name>
        <dbReference type="ChEBI" id="CHEBI:18420"/>
    </cofactor>
</comment>
<evidence type="ECO:0000256" key="1">
    <source>
        <dbReference type="ARBA" id="ARBA00001273"/>
    </source>
</evidence>
<dbReference type="Pfam" id="PF01950">
    <property type="entry name" value="FBPase_3"/>
    <property type="match status" value="1"/>
</dbReference>
<evidence type="ECO:0000313" key="16">
    <source>
        <dbReference type="Proteomes" id="UP000176814"/>
    </source>
</evidence>
<keyword evidence="11" id="KW-0460">Magnesium</keyword>
<evidence type="ECO:0000256" key="14">
    <source>
        <dbReference type="ARBA" id="ARBA00023277"/>
    </source>
</evidence>
<evidence type="ECO:0000256" key="9">
    <source>
        <dbReference type="ARBA" id="ARBA00022723"/>
    </source>
</evidence>
<name>A0A1F6X7M3_9BACT</name>
<keyword evidence="8" id="KW-0312">Gluconeogenesis</keyword>
<evidence type="ECO:0000256" key="4">
    <source>
        <dbReference type="ARBA" id="ARBA00010693"/>
    </source>
</evidence>
<dbReference type="Proteomes" id="UP000176814">
    <property type="component" value="Unassembled WGS sequence"/>
</dbReference>
<dbReference type="AlphaFoldDB" id="A0A1F6X7M3"/>
<evidence type="ECO:0000256" key="5">
    <source>
        <dbReference type="ARBA" id="ARBA00011820"/>
    </source>
</evidence>
<evidence type="ECO:0000256" key="12">
    <source>
        <dbReference type="ARBA" id="ARBA00023239"/>
    </source>
</evidence>
<keyword evidence="12" id="KW-0456">Lyase</keyword>
<organism evidence="15 16">
    <name type="scientific">Candidatus Nomurabacteria bacterium RIFCSPLOWO2_01_FULL_40_15</name>
    <dbReference type="NCBI Taxonomy" id="1801772"/>
    <lineage>
        <taxon>Bacteria</taxon>
        <taxon>Candidatus Nomuraibacteriota</taxon>
    </lineage>
</organism>
<dbReference type="EMBL" id="MFUW01000021">
    <property type="protein sequence ID" value="OGI90119.1"/>
    <property type="molecule type" value="Genomic_DNA"/>
</dbReference>
<evidence type="ECO:0000256" key="2">
    <source>
        <dbReference type="ARBA" id="ARBA00001946"/>
    </source>
</evidence>
<reference evidence="15 16" key="1">
    <citation type="journal article" date="2016" name="Nat. Commun.">
        <title>Thousands of microbial genomes shed light on interconnected biogeochemical processes in an aquifer system.</title>
        <authorList>
            <person name="Anantharaman K."/>
            <person name="Brown C.T."/>
            <person name="Hug L.A."/>
            <person name="Sharon I."/>
            <person name="Castelle C.J."/>
            <person name="Probst A.J."/>
            <person name="Thomas B.C."/>
            <person name="Singh A."/>
            <person name="Wilkins M.J."/>
            <person name="Karaoz U."/>
            <person name="Brodie E.L."/>
            <person name="Williams K.H."/>
            <person name="Hubbard S.S."/>
            <person name="Banfield J.F."/>
        </authorList>
    </citation>
    <scope>NUCLEOTIDE SEQUENCE [LARGE SCALE GENOMIC DNA]</scope>
</reference>
<comment type="pathway">
    <text evidence="3">Carbohydrate biosynthesis; gluconeogenesis.</text>
</comment>
<proteinExistence type="inferred from homology"/>
<protein>
    <recommendedName>
        <fullName evidence="7">Fructose-1,6-bisphosphate aldolase/phosphatase</fullName>
        <ecNumber evidence="6">3.1.3.11</ecNumber>
    </recommendedName>
</protein>
<evidence type="ECO:0000256" key="11">
    <source>
        <dbReference type="ARBA" id="ARBA00022842"/>
    </source>
</evidence>
<comment type="caution">
    <text evidence="15">The sequence shown here is derived from an EMBL/GenBank/DDBJ whole genome shotgun (WGS) entry which is preliminary data.</text>
</comment>
<keyword evidence="13" id="KW-0704">Schiff base</keyword>
<dbReference type="GO" id="GO:0046872">
    <property type="term" value="F:metal ion binding"/>
    <property type="evidence" value="ECO:0007669"/>
    <property type="project" value="UniProtKB-KW"/>
</dbReference>
<evidence type="ECO:0000313" key="15">
    <source>
        <dbReference type="EMBL" id="OGI90119.1"/>
    </source>
</evidence>
<evidence type="ECO:0000256" key="3">
    <source>
        <dbReference type="ARBA" id="ARBA00004742"/>
    </source>
</evidence>
<dbReference type="GO" id="GO:0042132">
    <property type="term" value="F:fructose 1,6-bisphosphate 1-phosphatase activity"/>
    <property type="evidence" value="ECO:0007669"/>
    <property type="project" value="UniProtKB-EC"/>
</dbReference>
<dbReference type="EC" id="3.1.3.11" evidence="6"/>
<comment type="catalytic activity">
    <reaction evidence="1">
        <text>beta-D-fructose 1,6-bisphosphate + H2O = beta-D-fructose 6-phosphate + phosphate</text>
        <dbReference type="Rhea" id="RHEA:11064"/>
        <dbReference type="ChEBI" id="CHEBI:15377"/>
        <dbReference type="ChEBI" id="CHEBI:32966"/>
        <dbReference type="ChEBI" id="CHEBI:43474"/>
        <dbReference type="ChEBI" id="CHEBI:57634"/>
        <dbReference type="EC" id="3.1.3.11"/>
    </reaction>
</comment>
<dbReference type="GO" id="GO:0016829">
    <property type="term" value="F:lyase activity"/>
    <property type="evidence" value="ECO:0007669"/>
    <property type="project" value="UniProtKB-KW"/>
</dbReference>
<dbReference type="SUPFAM" id="SSF111249">
    <property type="entry name" value="Sulfolobus fructose-1,6-bisphosphatase-like"/>
    <property type="match status" value="1"/>
</dbReference>
<dbReference type="InterPro" id="IPR036076">
    <property type="entry name" value="FBPase_V_sf"/>
</dbReference>
<keyword evidence="14" id="KW-0119">Carbohydrate metabolism</keyword>
<evidence type="ECO:0000256" key="8">
    <source>
        <dbReference type="ARBA" id="ARBA00022432"/>
    </source>
</evidence>
<dbReference type="PANTHER" id="PTHR38341">
    <property type="entry name" value="FRUCTOSE-1,6-BISPHOSPHATE ALDOLASE/PHOSPHATASE"/>
    <property type="match status" value="1"/>
</dbReference>
<comment type="subunit">
    <text evidence="5">Homooctamer; dimer of tetramers.</text>
</comment>
<keyword evidence="9" id="KW-0479">Metal-binding</keyword>
<evidence type="ECO:0000256" key="7">
    <source>
        <dbReference type="ARBA" id="ARBA00018635"/>
    </source>
</evidence>
<keyword evidence="10" id="KW-0378">Hydrolase</keyword>
<dbReference type="PANTHER" id="PTHR38341:SF1">
    <property type="entry name" value="FRUCTOSE-1,6-BISPHOSPHATE ALDOLASE_PHOSPHATASE"/>
    <property type="match status" value="1"/>
</dbReference>
<sequence length="489" mass="53354">MSERQPAYDPNPVVTAGKHVNNAYQQSINELYGLPQTTNVPEEQLAPNMPNIFTVPRGNEAPTIWKQHPDAAPLHFIATKADVGGVGGHVETSAKVQAAGLDFVLRYNRTKDGYPIFRSLIATHTGDDLAFSGVVDERILENPEILHELMWNALDHAGDVAADQGCYGPKQDLLATAFTGNIHGAGPASIDLPLPRRDDPAKASQSVLLAFGDKTEPGLFNYVTTGAYYDPNFNTGLILAESAMADGYIFDIVDLDTKEQAIESGVSPTKKTALDKKMTEIAAAGERFIRLSAPEDYYDIAGLTMQGSRYVVEKIWSKDENGEPDQLGLVVSAERLHNIETAKGHSYVGKDDPVLAALCQGDWPAPGEITSPYARIPLVAGDCRGSHLLHLFPMPINEQTSFWSGPIISVLTLSINLHTGKIGAISDQMARGTPWDKFRDDAAERMQQHRAAHGYKQPGTLPANELEYQPGLRKMMTRLNGSFQIRKPS</sequence>
<comment type="similarity">
    <text evidence="4">Belongs to the FBP aldolase/phosphatase family.</text>
</comment>
<accession>A0A1F6X7M3</accession>
<evidence type="ECO:0000256" key="13">
    <source>
        <dbReference type="ARBA" id="ARBA00023270"/>
    </source>
</evidence>
<gene>
    <name evidence="15" type="ORF">A2911_00440</name>
</gene>